<dbReference type="Proteomes" id="UP000265520">
    <property type="component" value="Unassembled WGS sequence"/>
</dbReference>
<reference evidence="1 2" key="1">
    <citation type="journal article" date="2018" name="Front. Plant Sci.">
        <title>Red Clover (Trifolium pratense) and Zigzag Clover (T. medium) - A Picture of Genomic Similarities and Differences.</title>
        <authorList>
            <person name="Dluhosova J."/>
            <person name="Istvanek J."/>
            <person name="Nedelnik J."/>
            <person name="Repkova J."/>
        </authorList>
    </citation>
    <scope>NUCLEOTIDE SEQUENCE [LARGE SCALE GENOMIC DNA]</scope>
    <source>
        <strain evidence="2">cv. 10/8</strain>
        <tissue evidence="1">Leaf</tissue>
    </source>
</reference>
<organism evidence="1 2">
    <name type="scientific">Trifolium medium</name>
    <dbReference type="NCBI Taxonomy" id="97028"/>
    <lineage>
        <taxon>Eukaryota</taxon>
        <taxon>Viridiplantae</taxon>
        <taxon>Streptophyta</taxon>
        <taxon>Embryophyta</taxon>
        <taxon>Tracheophyta</taxon>
        <taxon>Spermatophyta</taxon>
        <taxon>Magnoliopsida</taxon>
        <taxon>eudicotyledons</taxon>
        <taxon>Gunneridae</taxon>
        <taxon>Pentapetalae</taxon>
        <taxon>rosids</taxon>
        <taxon>fabids</taxon>
        <taxon>Fabales</taxon>
        <taxon>Fabaceae</taxon>
        <taxon>Papilionoideae</taxon>
        <taxon>50 kb inversion clade</taxon>
        <taxon>NPAAA clade</taxon>
        <taxon>Hologalegina</taxon>
        <taxon>IRL clade</taxon>
        <taxon>Trifolieae</taxon>
        <taxon>Trifolium</taxon>
    </lineage>
</organism>
<dbReference type="AlphaFoldDB" id="A0A392WB36"/>
<proteinExistence type="predicted"/>
<keyword evidence="2" id="KW-1185">Reference proteome</keyword>
<protein>
    <submittedName>
        <fullName evidence="1">Uncharacterized protein</fullName>
    </submittedName>
</protein>
<sequence>SKTSEILKLEVLAQRAVAKVGDQLTDNSSFLMHSASFSDPLAQRALATID</sequence>
<accession>A0A392WB36</accession>
<evidence type="ECO:0000313" key="1">
    <source>
        <dbReference type="EMBL" id="MCI97446.1"/>
    </source>
</evidence>
<evidence type="ECO:0000313" key="2">
    <source>
        <dbReference type="Proteomes" id="UP000265520"/>
    </source>
</evidence>
<name>A0A392WB36_9FABA</name>
<feature type="non-terminal residue" evidence="1">
    <location>
        <position position="1"/>
    </location>
</feature>
<comment type="caution">
    <text evidence="1">The sequence shown here is derived from an EMBL/GenBank/DDBJ whole genome shotgun (WGS) entry which is preliminary data.</text>
</comment>
<dbReference type="EMBL" id="LXQA011443522">
    <property type="protein sequence ID" value="MCI97446.1"/>
    <property type="molecule type" value="Genomic_DNA"/>
</dbReference>